<protein>
    <recommendedName>
        <fullName evidence="3">5-methylcytosine-specific restriction endonuclease system specificity protein McrC</fullName>
    </recommendedName>
</protein>
<accession>A0A7Y7PND4</accession>
<dbReference type="GO" id="GO:0009307">
    <property type="term" value="P:DNA restriction-modification system"/>
    <property type="evidence" value="ECO:0007669"/>
    <property type="project" value="InterPro"/>
</dbReference>
<keyword evidence="2" id="KW-1185">Reference proteome</keyword>
<dbReference type="EMBL" id="JABKAU010000009">
    <property type="protein sequence ID" value="NVO30917.1"/>
    <property type="molecule type" value="Genomic_DNA"/>
</dbReference>
<reference evidence="1 2" key="1">
    <citation type="submission" date="2020-05" db="EMBL/GenBank/DDBJ databases">
        <title>Hymenobacter terrestris sp. nov. and Hymenobacter lapidiphilus sp. nov., isolated from regoliths in Antarctica.</title>
        <authorList>
            <person name="Sedlacek I."/>
            <person name="Pantucek R."/>
            <person name="Zeman M."/>
            <person name="Holochova P."/>
            <person name="Kralova S."/>
            <person name="Stankova E."/>
            <person name="Sedo O."/>
            <person name="Micenkova L."/>
            <person name="Svec P."/>
            <person name="Gupta V."/>
            <person name="Sood U."/>
            <person name="Korpole U.S."/>
            <person name="Lal R."/>
        </authorList>
    </citation>
    <scope>NUCLEOTIDE SEQUENCE [LARGE SCALE GENOMIC DNA]</scope>
    <source>
        <strain evidence="1 2">P5342</strain>
    </source>
</reference>
<dbReference type="Proteomes" id="UP000565521">
    <property type="component" value="Unassembled WGS sequence"/>
</dbReference>
<dbReference type="PIRSF" id="PIRSF003109">
    <property type="entry name" value="McrC"/>
    <property type="match status" value="1"/>
</dbReference>
<organism evidence="1 2">
    <name type="scientific">Hymenobacter lapidiphilus</name>
    <dbReference type="NCBI Taxonomy" id="2608003"/>
    <lineage>
        <taxon>Bacteria</taxon>
        <taxon>Pseudomonadati</taxon>
        <taxon>Bacteroidota</taxon>
        <taxon>Cytophagia</taxon>
        <taxon>Cytophagales</taxon>
        <taxon>Hymenobacteraceae</taxon>
        <taxon>Hymenobacter</taxon>
    </lineage>
</organism>
<dbReference type="RefSeq" id="WP_176907835.1">
    <property type="nucleotide sequence ID" value="NZ_JABKAU010000009.1"/>
</dbReference>
<dbReference type="PANTHER" id="PTHR38733:SF1">
    <property type="entry name" value="TYPE IV METHYL-DIRECTED RESTRICTION ENZYME ECOKMCRBC"/>
    <property type="match status" value="1"/>
</dbReference>
<dbReference type="InterPro" id="IPR019292">
    <property type="entry name" value="McrC"/>
</dbReference>
<gene>
    <name evidence="1" type="ORF">HW554_06835</name>
</gene>
<evidence type="ECO:0000313" key="1">
    <source>
        <dbReference type="EMBL" id="NVO30917.1"/>
    </source>
</evidence>
<sequence length="351" mass="39459">MAKTNSMIPIQNLYYLLCYAWNRLPEEAEVRAVSGQEFKRPLPLLAQVLLSGTRRLLRQGLPVAYAERTAELPELRGRVLLTPTLSQDLPRRGRAVCAFDELSPDAPLAGLLRGTLQQLSRSRALPTEQRLQIRQTLRRFPAAVVARPLGAASLRAARRLRPAGLGGFLLNVCELLHLSALPTPNAAGRARFRDFRRDEPLMARLFEQFVRNFYRLEQRQFRVSSETIAWQAAAETPEALALLPAMITDTSLESPARKIILDTKYYAAALKRHHDQARLISPHLYQLYAYLQNQPRQPGQQLEGILLYPAATQAVDLRYTLGGHPVRVVTIDLNQPWEGIAAALLALLAER</sequence>
<evidence type="ECO:0000313" key="2">
    <source>
        <dbReference type="Proteomes" id="UP000565521"/>
    </source>
</evidence>
<dbReference type="Pfam" id="PF10117">
    <property type="entry name" value="McrBC"/>
    <property type="match status" value="2"/>
</dbReference>
<comment type="caution">
    <text evidence="1">The sequence shown here is derived from an EMBL/GenBank/DDBJ whole genome shotgun (WGS) entry which is preliminary data.</text>
</comment>
<dbReference type="AlphaFoldDB" id="A0A7Y7PND4"/>
<dbReference type="PANTHER" id="PTHR38733">
    <property type="entry name" value="PROTEIN MCRC"/>
    <property type="match status" value="1"/>
</dbReference>
<evidence type="ECO:0008006" key="3">
    <source>
        <dbReference type="Google" id="ProtNLM"/>
    </source>
</evidence>
<proteinExistence type="predicted"/>
<name>A0A7Y7PND4_9BACT</name>
<dbReference type="InterPro" id="IPR014407">
    <property type="entry name" value="McrC_bac"/>
</dbReference>